<evidence type="ECO:0000313" key="5">
    <source>
        <dbReference type="EMBL" id="KAJ3136722.1"/>
    </source>
</evidence>
<evidence type="ECO:0000256" key="1">
    <source>
        <dbReference type="ARBA" id="ARBA00022737"/>
    </source>
</evidence>
<dbReference type="InterPro" id="IPR001810">
    <property type="entry name" value="F-box_dom"/>
</dbReference>
<dbReference type="PROSITE" id="PS50088">
    <property type="entry name" value="ANK_REPEAT"/>
    <property type="match status" value="2"/>
</dbReference>
<dbReference type="Pfam" id="PF00646">
    <property type="entry name" value="F-box"/>
    <property type="match status" value="1"/>
</dbReference>
<dbReference type="AlphaFoldDB" id="A0AAD5TDH4"/>
<organism evidence="5 6">
    <name type="scientific">Physocladia obscura</name>
    <dbReference type="NCBI Taxonomy" id="109957"/>
    <lineage>
        <taxon>Eukaryota</taxon>
        <taxon>Fungi</taxon>
        <taxon>Fungi incertae sedis</taxon>
        <taxon>Chytridiomycota</taxon>
        <taxon>Chytridiomycota incertae sedis</taxon>
        <taxon>Chytridiomycetes</taxon>
        <taxon>Chytridiales</taxon>
        <taxon>Chytriomycetaceae</taxon>
        <taxon>Physocladia</taxon>
    </lineage>
</organism>
<dbReference type="PANTHER" id="PTHR24198:SF165">
    <property type="entry name" value="ANKYRIN REPEAT-CONTAINING PROTEIN-RELATED"/>
    <property type="match status" value="1"/>
</dbReference>
<keyword evidence="6" id="KW-1185">Reference proteome</keyword>
<protein>
    <recommendedName>
        <fullName evidence="4">F-box domain-containing protein</fullName>
    </recommendedName>
</protein>
<dbReference type="SUPFAM" id="SSF48403">
    <property type="entry name" value="Ankyrin repeat"/>
    <property type="match status" value="3"/>
</dbReference>
<evidence type="ECO:0000256" key="3">
    <source>
        <dbReference type="PROSITE-ProRule" id="PRU00023"/>
    </source>
</evidence>
<accession>A0AAD5TDH4</accession>
<dbReference type="Proteomes" id="UP001211907">
    <property type="component" value="Unassembled WGS sequence"/>
</dbReference>
<sequence>MERLSLEVCIEIIKWLPIGEIPRIALLSTRFYSLVQSLPVAKHHVTTLTQNDPLILISLVRQNAFDSKLLVSYRCVLLGEFFRLPDNYFKGRFNNKFKCSCVSSLATQMIIESNYFAEPKSQWRALEIACKCFLFDWVRLLLNAFPYVDPQKNFSIDLNKPIFVKLVILFVLNDRCLDIIDGKQALQTSCDFGDLDAVDTLLKHGIDPNAAKISAYNFNHSKVILRFLDEPKFDSSNLFSHCKYMQSIELDLLKRLLKAASKILNSSEILVNFSQSAQHLSLLLADPRFSLSSCFTQCFERGAQSSEILKMLINHPTANVTDENNKAMSIAVQYGHAEIVEMLLNKNIDPSCYDNEAIVVACKKKYLEIIKILLHDQRVDPGVDNNICIYNACKSNHVAVIELLLQSNTVDPSCRQNRCLQFMAELPKSKWTEGHSKIVKFILDDPRVDPTVRRNEILIEAVKNENEEMVELLLQYGKGSQQSHNIKSENIHHRKKTHLFTYCVNAGDRNDFCMYTACKSRNLGIIKLLLQHESVNPSCRKDVCLQLIAGMEWTSRLGEIVNFMLADNRVNPAAQKSAALVEAVENNSREMVKLLLQDGRVDASAQKNLCIRLACEKNQPEIAEMLLAVPCVNPSVDKNVCIRTAASQGFTKVVQLLLNHKAVDPMDNNNEALIKCCENLHMETATVLLQDERVYAIKVKGICETAVRDNNLELIKLLIQK</sequence>
<reference evidence="5" key="1">
    <citation type="submission" date="2020-05" db="EMBL/GenBank/DDBJ databases">
        <title>Phylogenomic resolution of chytrid fungi.</title>
        <authorList>
            <person name="Stajich J.E."/>
            <person name="Amses K."/>
            <person name="Simmons R."/>
            <person name="Seto K."/>
            <person name="Myers J."/>
            <person name="Bonds A."/>
            <person name="Quandt C.A."/>
            <person name="Barry K."/>
            <person name="Liu P."/>
            <person name="Grigoriev I."/>
            <person name="Longcore J.E."/>
            <person name="James T.Y."/>
        </authorList>
    </citation>
    <scope>NUCLEOTIDE SEQUENCE</scope>
    <source>
        <strain evidence="5">JEL0513</strain>
    </source>
</reference>
<dbReference type="InterPro" id="IPR002110">
    <property type="entry name" value="Ankyrin_rpt"/>
</dbReference>
<dbReference type="SMART" id="SM00248">
    <property type="entry name" value="ANK"/>
    <property type="match status" value="11"/>
</dbReference>
<keyword evidence="1" id="KW-0677">Repeat</keyword>
<comment type="caution">
    <text evidence="5">The sequence shown here is derived from an EMBL/GenBank/DDBJ whole genome shotgun (WGS) entry which is preliminary data.</text>
</comment>
<dbReference type="InterPro" id="IPR036770">
    <property type="entry name" value="Ankyrin_rpt-contain_sf"/>
</dbReference>
<name>A0AAD5TDH4_9FUNG</name>
<feature type="repeat" description="ANK" evidence="3">
    <location>
        <begin position="323"/>
        <end position="355"/>
    </location>
</feature>
<feature type="repeat" description="ANK" evidence="3">
    <location>
        <begin position="181"/>
        <end position="213"/>
    </location>
</feature>
<feature type="domain" description="F-box" evidence="4">
    <location>
        <begin position="2"/>
        <end position="40"/>
    </location>
</feature>
<dbReference type="Pfam" id="PF12796">
    <property type="entry name" value="Ank_2"/>
    <property type="match status" value="2"/>
</dbReference>
<dbReference type="EMBL" id="JADGJH010000132">
    <property type="protein sequence ID" value="KAJ3136722.1"/>
    <property type="molecule type" value="Genomic_DNA"/>
</dbReference>
<evidence type="ECO:0000259" key="4">
    <source>
        <dbReference type="Pfam" id="PF00646"/>
    </source>
</evidence>
<evidence type="ECO:0000256" key="2">
    <source>
        <dbReference type="ARBA" id="ARBA00023043"/>
    </source>
</evidence>
<dbReference type="PANTHER" id="PTHR24198">
    <property type="entry name" value="ANKYRIN REPEAT AND PROTEIN KINASE DOMAIN-CONTAINING PROTEIN"/>
    <property type="match status" value="1"/>
</dbReference>
<dbReference type="Gene3D" id="1.25.40.20">
    <property type="entry name" value="Ankyrin repeat-containing domain"/>
    <property type="match status" value="3"/>
</dbReference>
<evidence type="ECO:0000313" key="6">
    <source>
        <dbReference type="Proteomes" id="UP001211907"/>
    </source>
</evidence>
<keyword evidence="2 3" id="KW-0040">ANK repeat</keyword>
<gene>
    <name evidence="5" type="ORF">HK100_001476</name>
</gene>
<proteinExistence type="predicted"/>